<name>A0A645DS96_9ZZZZ</name>
<accession>A0A645DS96</accession>
<organism evidence="1">
    <name type="scientific">bioreactor metagenome</name>
    <dbReference type="NCBI Taxonomy" id="1076179"/>
    <lineage>
        <taxon>unclassified sequences</taxon>
        <taxon>metagenomes</taxon>
        <taxon>ecological metagenomes</taxon>
    </lineage>
</organism>
<gene>
    <name evidence="1" type="ORF">SDC9_139284</name>
</gene>
<reference evidence="1" key="1">
    <citation type="submission" date="2019-08" db="EMBL/GenBank/DDBJ databases">
        <authorList>
            <person name="Kucharzyk K."/>
            <person name="Murdoch R.W."/>
            <person name="Higgins S."/>
            <person name="Loffler F."/>
        </authorList>
    </citation>
    <scope>NUCLEOTIDE SEQUENCE</scope>
</reference>
<dbReference type="EMBL" id="VSSQ01039131">
    <property type="protein sequence ID" value="MPM92149.1"/>
    <property type="molecule type" value="Genomic_DNA"/>
</dbReference>
<dbReference type="AlphaFoldDB" id="A0A645DS96"/>
<evidence type="ECO:0000313" key="1">
    <source>
        <dbReference type="EMBL" id="MPM92149.1"/>
    </source>
</evidence>
<sequence>MDQTGAFCTDLNKGTKFFKANNFALDLVADFNVAPFHVEGFDHGQFDAFIIVFANDLLDPNFDLLPFLQNIFNPFDRLVIRCNNLRDMKDGRFTRAEIDHSSR</sequence>
<comment type="caution">
    <text evidence="1">The sequence shown here is derived from an EMBL/GenBank/DDBJ whole genome shotgun (WGS) entry which is preliminary data.</text>
</comment>
<protein>
    <submittedName>
        <fullName evidence="1">Uncharacterized protein</fullName>
    </submittedName>
</protein>
<proteinExistence type="predicted"/>